<dbReference type="InterPro" id="IPR016024">
    <property type="entry name" value="ARM-type_fold"/>
</dbReference>
<dbReference type="AlphaFoldDB" id="A0A642UWY9"/>
<feature type="compositionally biased region" description="Basic and acidic residues" evidence="7">
    <location>
        <begin position="11"/>
        <end position="20"/>
    </location>
</feature>
<dbReference type="GO" id="GO:0030688">
    <property type="term" value="C:preribosome, small subunit precursor"/>
    <property type="evidence" value="ECO:0007669"/>
    <property type="project" value="TreeGrafter"/>
</dbReference>
<dbReference type="GO" id="GO:0030686">
    <property type="term" value="C:90S preribosome"/>
    <property type="evidence" value="ECO:0007669"/>
    <property type="project" value="TreeGrafter"/>
</dbReference>
<comment type="similarity">
    <text evidence="2">Belongs to the NOP9 family.</text>
</comment>
<evidence type="ECO:0000256" key="6">
    <source>
        <dbReference type="ARBA" id="ARBA00031929"/>
    </source>
</evidence>
<reference evidence="8 9" key="1">
    <citation type="submission" date="2019-07" db="EMBL/GenBank/DDBJ databases">
        <title>Genome assembly of two rare yeast pathogens: Diutina rugosa and Trichomonascus ciferrii.</title>
        <authorList>
            <person name="Mixao V."/>
            <person name="Saus E."/>
            <person name="Hansen A."/>
            <person name="Lass-Flor C."/>
            <person name="Gabaldon T."/>
        </authorList>
    </citation>
    <scope>NUCLEOTIDE SEQUENCE [LARGE SCALE GENOMIC DNA]</scope>
    <source>
        <strain evidence="8 9">CBS 613</strain>
    </source>
</reference>
<dbReference type="SUPFAM" id="SSF48371">
    <property type="entry name" value="ARM repeat"/>
    <property type="match status" value="1"/>
</dbReference>
<dbReference type="RefSeq" id="XP_034013289.1">
    <property type="nucleotide sequence ID" value="XM_034154563.1"/>
</dbReference>
<proteinExistence type="inferred from homology"/>
<feature type="compositionally biased region" description="Basic and acidic residues" evidence="7">
    <location>
        <begin position="663"/>
        <end position="677"/>
    </location>
</feature>
<evidence type="ECO:0000313" key="9">
    <source>
        <dbReference type="Proteomes" id="UP000449547"/>
    </source>
</evidence>
<evidence type="ECO:0000256" key="5">
    <source>
        <dbReference type="ARBA" id="ARBA00030932"/>
    </source>
</evidence>
<dbReference type="SMART" id="SM00025">
    <property type="entry name" value="Pumilio"/>
    <property type="match status" value="8"/>
</dbReference>
<dbReference type="VEuPathDB" id="FungiDB:DIURU_001964"/>
<evidence type="ECO:0000256" key="3">
    <source>
        <dbReference type="ARBA" id="ARBA00016427"/>
    </source>
</evidence>
<keyword evidence="9" id="KW-1185">Reference proteome</keyword>
<dbReference type="GO" id="GO:0005730">
    <property type="term" value="C:nucleolus"/>
    <property type="evidence" value="ECO:0007669"/>
    <property type="project" value="UniProtKB-SubCell"/>
</dbReference>
<feature type="region of interest" description="Disordered" evidence="7">
    <location>
        <begin position="663"/>
        <end position="683"/>
    </location>
</feature>
<organism evidence="8 9">
    <name type="scientific">Diutina rugosa</name>
    <name type="common">Yeast</name>
    <name type="synonym">Candida rugosa</name>
    <dbReference type="NCBI Taxonomy" id="5481"/>
    <lineage>
        <taxon>Eukaryota</taxon>
        <taxon>Fungi</taxon>
        <taxon>Dikarya</taxon>
        <taxon>Ascomycota</taxon>
        <taxon>Saccharomycotina</taxon>
        <taxon>Pichiomycetes</taxon>
        <taxon>Debaryomycetaceae</taxon>
        <taxon>Diutina</taxon>
    </lineage>
</organism>
<dbReference type="GO" id="GO:0000472">
    <property type="term" value="P:endonucleolytic cleavage to generate mature 5'-end of SSU-rRNA from (SSU-rRNA, 5.8S rRNA, LSU-rRNA)"/>
    <property type="evidence" value="ECO:0007669"/>
    <property type="project" value="TreeGrafter"/>
</dbReference>
<evidence type="ECO:0000256" key="2">
    <source>
        <dbReference type="ARBA" id="ARBA00005301"/>
    </source>
</evidence>
<dbReference type="InterPro" id="IPR001313">
    <property type="entry name" value="Pumilio_RNA-bd_rpt"/>
</dbReference>
<dbReference type="Proteomes" id="UP000449547">
    <property type="component" value="Unassembled WGS sequence"/>
</dbReference>
<feature type="compositionally biased region" description="Basic residues" evidence="7">
    <location>
        <begin position="1"/>
        <end position="10"/>
    </location>
</feature>
<dbReference type="EMBL" id="SWFT01000059">
    <property type="protein sequence ID" value="KAA8904383.1"/>
    <property type="molecule type" value="Genomic_DNA"/>
</dbReference>
<feature type="region of interest" description="Disordered" evidence="7">
    <location>
        <begin position="1"/>
        <end position="37"/>
    </location>
</feature>
<sequence length="683" mass="78606">MGKSRGRRLEKKVAKERPVDGSEDLGEQEKDDYSVSTKDSNGHNVFFGLVDPTEVDYFKQAESTLNIGAFDGDADRQGFIRSVLEEAKGKELKLMTNQICSKLMERLILGAVDYEVKYLFSVFVPYFTALSHQKYASHVLETLLVRAASVLEKELAGEVIAEDDREPLASMEDMFTSVVNQMQPEVKQMMTHNYASHVLRVMLLVLASKELPSTTKAHSTLRSKKSKIARKMIEIKDTTDFGKQYQVPGSFKGLLKSLVDASWEGEATATSQDEEAKKASTKKFRELAINKVASPVLQLLIQVEGINDRDRTVWHLIFASTEEADNDESAFVEYLLSDSVGSHFLESCVKSDTVRPKYVERLYKLYMADRVLKLAKRATTGVFVIQALLFRLRAPDVEHILDEIIPELAGLIDVENNENLDLAQRVIDASIARSNYRRQELIDQLFAKLAPNYPSAANERDDFTEDVDAELLENTLQLSKSTLGNTRDDWPTAEERRRSLFLEKLMEYDDKFVRAVWLNFMALPRERLSQMCFHGVFSHVVEASMKVDPHENKKVEILRKRYLQLFQGHIVDLACNSYGSHLVDKLWAFTVLLPMFKDRFAQEMFEQQNKVKDSQYGRIVWKNWDLEKFVRKKSDWRHLVKQQELEFKEANQRKKTNIERKLERLAKTQKPNDDGPNAKRFKR</sequence>
<keyword evidence="4" id="KW-0677">Repeat</keyword>
<dbReference type="Gene3D" id="1.25.10.10">
    <property type="entry name" value="Leucine-rich Repeat Variant"/>
    <property type="match status" value="3"/>
</dbReference>
<dbReference type="OrthoDB" id="392571at2759"/>
<dbReference type="InterPro" id="IPR011989">
    <property type="entry name" value="ARM-like"/>
</dbReference>
<dbReference type="PANTHER" id="PTHR13102:SF0">
    <property type="entry name" value="NUCLEOLAR PROTEIN 9"/>
    <property type="match status" value="1"/>
</dbReference>
<dbReference type="PANTHER" id="PTHR13102">
    <property type="entry name" value="NUCLEOLAR PROTEIN 9"/>
    <property type="match status" value="1"/>
</dbReference>
<dbReference type="GeneID" id="54780615"/>
<comment type="caution">
    <text evidence="8">The sequence shown here is derived from an EMBL/GenBank/DDBJ whole genome shotgun (WGS) entry which is preliminary data.</text>
</comment>
<dbReference type="OMA" id="CNSYGSH"/>
<evidence type="ECO:0000256" key="7">
    <source>
        <dbReference type="SAM" id="MobiDB-lite"/>
    </source>
</evidence>
<evidence type="ECO:0000256" key="1">
    <source>
        <dbReference type="ARBA" id="ARBA00004604"/>
    </source>
</evidence>
<protein>
    <recommendedName>
        <fullName evidence="3">Nucleolar protein 9</fullName>
    </recommendedName>
    <alternativeName>
        <fullName evidence="5 6">Pumilio domain-containing protein NOP9</fullName>
    </alternativeName>
</protein>
<evidence type="ECO:0000313" key="8">
    <source>
        <dbReference type="EMBL" id="KAA8904383.1"/>
    </source>
</evidence>
<dbReference type="GO" id="GO:0000480">
    <property type="term" value="P:endonucleolytic cleavage in 5'-ETS of tricistronic rRNA transcript (SSU-rRNA, 5.8S rRNA, LSU-rRNA)"/>
    <property type="evidence" value="ECO:0007669"/>
    <property type="project" value="TreeGrafter"/>
</dbReference>
<evidence type="ECO:0000256" key="4">
    <source>
        <dbReference type="ARBA" id="ARBA00022737"/>
    </source>
</evidence>
<dbReference type="GO" id="GO:0003723">
    <property type="term" value="F:RNA binding"/>
    <property type="evidence" value="ECO:0007669"/>
    <property type="project" value="InterPro"/>
</dbReference>
<dbReference type="GO" id="GO:0000056">
    <property type="term" value="P:ribosomal small subunit export from nucleus"/>
    <property type="evidence" value="ECO:0007669"/>
    <property type="project" value="TreeGrafter"/>
</dbReference>
<dbReference type="InterPro" id="IPR040000">
    <property type="entry name" value="NOP9"/>
</dbReference>
<dbReference type="GO" id="GO:0000447">
    <property type="term" value="P:endonucleolytic cleavage in ITS1 to separate SSU-rRNA from 5.8S rRNA and LSU-rRNA from tricistronic rRNA transcript (SSU-rRNA, 5.8S rRNA, LSU-rRNA)"/>
    <property type="evidence" value="ECO:0007669"/>
    <property type="project" value="TreeGrafter"/>
</dbReference>
<name>A0A642UWY9_DIURU</name>
<gene>
    <name evidence="8" type="ORF">DIURU_001964</name>
</gene>
<dbReference type="Pfam" id="PF22493">
    <property type="entry name" value="PUF_NOP9"/>
    <property type="match status" value="1"/>
</dbReference>
<accession>A0A642UWY9</accession>
<comment type="subcellular location">
    <subcellularLocation>
        <location evidence="1">Nucleus</location>
        <location evidence="1">Nucleolus</location>
    </subcellularLocation>
</comment>